<dbReference type="GO" id="GO:0005886">
    <property type="term" value="C:plasma membrane"/>
    <property type="evidence" value="ECO:0007669"/>
    <property type="project" value="UniProtKB-SubCell"/>
</dbReference>
<comment type="caution">
    <text evidence="11">Lacks conserved residue(s) required for the propagation of feature annotation.</text>
</comment>
<dbReference type="Proteomes" id="UP000009192">
    <property type="component" value="Unassembled WGS sequence"/>
</dbReference>
<dbReference type="InParanoid" id="A0A0Q9XLQ7"/>
<keyword evidence="7 11" id="KW-0472">Membrane</keyword>
<keyword evidence="13" id="KW-1185">Reference proteome</keyword>
<evidence type="ECO:0000256" key="11">
    <source>
        <dbReference type="RuleBase" id="RU351113"/>
    </source>
</evidence>
<keyword evidence="3 11" id="KW-0716">Sensory transduction</keyword>
<gene>
    <name evidence="12" type="primary">Dmoj\GI13844</name>
    <name evidence="12" type="ORF">Dmoj_GI13844</name>
</gene>
<evidence type="ECO:0000256" key="4">
    <source>
        <dbReference type="ARBA" id="ARBA00022692"/>
    </source>
</evidence>
<evidence type="ECO:0000256" key="6">
    <source>
        <dbReference type="ARBA" id="ARBA00022989"/>
    </source>
</evidence>
<dbReference type="InterPro" id="IPR004117">
    <property type="entry name" value="7tm6_olfct_rcpt"/>
</dbReference>
<feature type="transmembrane region" description="Helical" evidence="11">
    <location>
        <begin position="174"/>
        <end position="195"/>
    </location>
</feature>
<evidence type="ECO:0000313" key="12">
    <source>
        <dbReference type="EMBL" id="KRG06682.1"/>
    </source>
</evidence>
<dbReference type="KEGG" id="dmo:Dmoj_GI13844"/>
<sequence>MGHKKLTATPSSVQPIRQYKCSGFHRISYSWESLAMSSSLVESPRTFGDMMRMPVRFYKTIGEDIYAHRSTNELTSLLLKIYLYAGFINFNLLVCGELVFFYKSIQDFETVRLAIAVAPCIGFSLVADFKQLTMVVYKKTLIQLLDELEEMHPKTLLAQKAYKMADFERTMKRVISIFTFLCLAYTTTFTLYPAVKATVKYNFLGYETFDRNFGFLIWFPYDATSRNWVYWITYWDIAHGAYLAGIAFLCADLLLVVVITQLCMHFSYISGRLEAHPCDPDQDEENLSFLCSMIKYHDKCLTLCEHVNKMYSFSLLLNFLMASMQICFIAFQVTESTIEVILIYCIFLMTSMVQVFLVCYYGDALIAASERVGDAAYNQNWFQCSKRYCIMLKLMIMRSQKPAMIRPPTFPPISLVTYMKGLSMPTYIYVYCWHCQSSASLMMSATHFDNI</sequence>
<evidence type="ECO:0000256" key="8">
    <source>
        <dbReference type="ARBA" id="ARBA00023170"/>
    </source>
</evidence>
<keyword evidence="8 11" id="KW-0675">Receptor</keyword>
<reference evidence="12 13" key="1">
    <citation type="journal article" date="2007" name="Nature">
        <title>Evolution of genes and genomes on the Drosophila phylogeny.</title>
        <authorList>
            <consortium name="Drosophila 12 Genomes Consortium"/>
            <person name="Clark A.G."/>
            <person name="Eisen M.B."/>
            <person name="Smith D.R."/>
            <person name="Bergman C.M."/>
            <person name="Oliver B."/>
            <person name="Markow T.A."/>
            <person name="Kaufman T.C."/>
            <person name="Kellis M."/>
            <person name="Gelbart W."/>
            <person name="Iyer V.N."/>
            <person name="Pollard D.A."/>
            <person name="Sackton T.B."/>
            <person name="Larracuente A.M."/>
            <person name="Singh N.D."/>
            <person name="Abad J.P."/>
            <person name="Abt D.N."/>
            <person name="Adryan B."/>
            <person name="Aguade M."/>
            <person name="Akashi H."/>
            <person name="Anderson W.W."/>
            <person name="Aquadro C.F."/>
            <person name="Ardell D.H."/>
            <person name="Arguello R."/>
            <person name="Artieri C.G."/>
            <person name="Barbash D.A."/>
            <person name="Barker D."/>
            <person name="Barsanti P."/>
            <person name="Batterham P."/>
            <person name="Batzoglou S."/>
            <person name="Begun D."/>
            <person name="Bhutkar A."/>
            <person name="Blanco E."/>
            <person name="Bosak S.A."/>
            <person name="Bradley R.K."/>
            <person name="Brand A.D."/>
            <person name="Brent M.R."/>
            <person name="Brooks A.N."/>
            <person name="Brown R.H."/>
            <person name="Butlin R.K."/>
            <person name="Caggese C."/>
            <person name="Calvi B.R."/>
            <person name="Bernardo de Carvalho A."/>
            <person name="Caspi A."/>
            <person name="Castrezana S."/>
            <person name="Celniker S.E."/>
            <person name="Chang J.L."/>
            <person name="Chapple C."/>
            <person name="Chatterji S."/>
            <person name="Chinwalla A."/>
            <person name="Civetta A."/>
            <person name="Clifton S.W."/>
            <person name="Comeron J.M."/>
            <person name="Costello J.C."/>
            <person name="Coyne J.A."/>
            <person name="Daub J."/>
            <person name="David R.G."/>
            <person name="Delcher A.L."/>
            <person name="Delehaunty K."/>
            <person name="Do C.B."/>
            <person name="Ebling H."/>
            <person name="Edwards K."/>
            <person name="Eickbush T."/>
            <person name="Evans J.D."/>
            <person name="Filipski A."/>
            <person name="Findeiss S."/>
            <person name="Freyhult E."/>
            <person name="Fulton L."/>
            <person name="Fulton R."/>
            <person name="Garcia A.C."/>
            <person name="Gardiner A."/>
            <person name="Garfield D.A."/>
            <person name="Garvin B.E."/>
            <person name="Gibson G."/>
            <person name="Gilbert D."/>
            <person name="Gnerre S."/>
            <person name="Godfrey J."/>
            <person name="Good R."/>
            <person name="Gotea V."/>
            <person name="Gravely B."/>
            <person name="Greenberg A.J."/>
            <person name="Griffiths-Jones S."/>
            <person name="Gross S."/>
            <person name="Guigo R."/>
            <person name="Gustafson E.A."/>
            <person name="Haerty W."/>
            <person name="Hahn M.W."/>
            <person name="Halligan D.L."/>
            <person name="Halpern A.L."/>
            <person name="Halter G.M."/>
            <person name="Han M.V."/>
            <person name="Heger A."/>
            <person name="Hillier L."/>
            <person name="Hinrichs A.S."/>
            <person name="Holmes I."/>
            <person name="Hoskins R.A."/>
            <person name="Hubisz M.J."/>
            <person name="Hultmark D."/>
            <person name="Huntley M.A."/>
            <person name="Jaffe D.B."/>
            <person name="Jagadeeshan S."/>
            <person name="Jeck W.R."/>
            <person name="Johnson J."/>
            <person name="Jones C.D."/>
            <person name="Jordan W.C."/>
            <person name="Karpen G.H."/>
            <person name="Kataoka E."/>
            <person name="Keightley P.D."/>
            <person name="Kheradpour P."/>
            <person name="Kirkness E.F."/>
            <person name="Koerich L.B."/>
            <person name="Kristiansen K."/>
            <person name="Kudrna D."/>
            <person name="Kulathinal R.J."/>
            <person name="Kumar S."/>
            <person name="Kwok R."/>
            <person name="Lander E."/>
            <person name="Langley C.H."/>
            <person name="Lapoint R."/>
            <person name="Lazzaro B.P."/>
            <person name="Lee S.J."/>
            <person name="Levesque L."/>
            <person name="Li R."/>
            <person name="Lin C.F."/>
            <person name="Lin M.F."/>
            <person name="Lindblad-Toh K."/>
            <person name="Llopart A."/>
            <person name="Long M."/>
            <person name="Low L."/>
            <person name="Lozovsky E."/>
            <person name="Lu J."/>
            <person name="Luo M."/>
            <person name="Machado C.A."/>
            <person name="Makalowski W."/>
            <person name="Marzo M."/>
            <person name="Matsuda M."/>
            <person name="Matzkin L."/>
            <person name="McAllister B."/>
            <person name="McBride C.S."/>
            <person name="McKernan B."/>
            <person name="McKernan K."/>
            <person name="Mendez-Lago M."/>
            <person name="Minx P."/>
            <person name="Mollenhauer M.U."/>
            <person name="Montooth K."/>
            <person name="Mount S.M."/>
            <person name="Mu X."/>
            <person name="Myers E."/>
            <person name="Negre B."/>
            <person name="Newfeld S."/>
            <person name="Nielsen R."/>
            <person name="Noor M.A."/>
            <person name="O'Grady P."/>
            <person name="Pachter L."/>
            <person name="Papaceit M."/>
            <person name="Parisi M.J."/>
            <person name="Parisi M."/>
            <person name="Parts L."/>
            <person name="Pedersen J.S."/>
            <person name="Pesole G."/>
            <person name="Phillippy A.M."/>
            <person name="Ponting C.P."/>
            <person name="Pop M."/>
            <person name="Porcelli D."/>
            <person name="Powell J.R."/>
            <person name="Prohaska S."/>
            <person name="Pruitt K."/>
            <person name="Puig M."/>
            <person name="Quesneville H."/>
            <person name="Ram K.R."/>
            <person name="Rand D."/>
            <person name="Rasmussen M.D."/>
            <person name="Reed L.K."/>
            <person name="Reenan R."/>
            <person name="Reily A."/>
            <person name="Remington K.A."/>
            <person name="Rieger T.T."/>
            <person name="Ritchie M.G."/>
            <person name="Robin C."/>
            <person name="Rogers Y.H."/>
            <person name="Rohde C."/>
            <person name="Rozas J."/>
            <person name="Rubenfield M.J."/>
            <person name="Ruiz A."/>
            <person name="Russo S."/>
            <person name="Salzberg S.L."/>
            <person name="Sanchez-Gracia A."/>
            <person name="Saranga D.J."/>
            <person name="Sato H."/>
            <person name="Schaeffer S.W."/>
            <person name="Schatz M.C."/>
            <person name="Schlenke T."/>
            <person name="Schwartz R."/>
            <person name="Segarra C."/>
            <person name="Singh R.S."/>
            <person name="Sirot L."/>
            <person name="Sirota M."/>
            <person name="Sisneros N.B."/>
            <person name="Smith C.D."/>
            <person name="Smith T.F."/>
            <person name="Spieth J."/>
            <person name="Stage D.E."/>
            <person name="Stark A."/>
            <person name="Stephan W."/>
            <person name="Strausberg R.L."/>
            <person name="Strempel S."/>
            <person name="Sturgill D."/>
            <person name="Sutton G."/>
            <person name="Sutton G.G."/>
            <person name="Tao W."/>
            <person name="Teichmann S."/>
            <person name="Tobari Y.N."/>
            <person name="Tomimura Y."/>
            <person name="Tsolas J.M."/>
            <person name="Valente V.L."/>
            <person name="Venter E."/>
            <person name="Venter J.C."/>
            <person name="Vicario S."/>
            <person name="Vieira F.G."/>
            <person name="Vilella A.J."/>
            <person name="Villasante A."/>
            <person name="Walenz B."/>
            <person name="Wang J."/>
            <person name="Wasserman M."/>
            <person name="Watts T."/>
            <person name="Wilson D."/>
            <person name="Wilson R.K."/>
            <person name="Wing R.A."/>
            <person name="Wolfner M.F."/>
            <person name="Wong A."/>
            <person name="Wong G.K."/>
            <person name="Wu C.I."/>
            <person name="Wu G."/>
            <person name="Yamamoto D."/>
            <person name="Yang H.P."/>
            <person name="Yang S.P."/>
            <person name="Yorke J.A."/>
            <person name="Yoshida K."/>
            <person name="Zdobnov E."/>
            <person name="Zhang P."/>
            <person name="Zhang Y."/>
            <person name="Zimin A.V."/>
            <person name="Baldwin J."/>
            <person name="Abdouelleil A."/>
            <person name="Abdulkadir J."/>
            <person name="Abebe A."/>
            <person name="Abera B."/>
            <person name="Abreu J."/>
            <person name="Acer S.C."/>
            <person name="Aftuck L."/>
            <person name="Alexander A."/>
            <person name="An P."/>
            <person name="Anderson E."/>
            <person name="Anderson S."/>
            <person name="Arachi H."/>
            <person name="Azer M."/>
            <person name="Bachantsang P."/>
            <person name="Barry A."/>
            <person name="Bayul T."/>
            <person name="Berlin A."/>
            <person name="Bessette D."/>
            <person name="Bloom T."/>
            <person name="Blye J."/>
            <person name="Boguslavskiy L."/>
            <person name="Bonnet C."/>
            <person name="Boukhgalter B."/>
            <person name="Bourzgui I."/>
            <person name="Brown A."/>
            <person name="Cahill P."/>
            <person name="Channer S."/>
            <person name="Cheshatsang Y."/>
            <person name="Chuda L."/>
            <person name="Citroen M."/>
            <person name="Collymore A."/>
            <person name="Cooke P."/>
            <person name="Costello M."/>
            <person name="D'Aco K."/>
            <person name="Daza R."/>
            <person name="De Haan G."/>
            <person name="DeGray S."/>
            <person name="DeMaso C."/>
            <person name="Dhargay N."/>
            <person name="Dooley K."/>
            <person name="Dooley E."/>
            <person name="Doricent M."/>
            <person name="Dorje P."/>
            <person name="Dorjee K."/>
            <person name="Dupes A."/>
            <person name="Elong R."/>
            <person name="Falk J."/>
            <person name="Farina A."/>
            <person name="Faro S."/>
            <person name="Ferguson D."/>
            <person name="Fisher S."/>
            <person name="Foley C.D."/>
            <person name="Franke A."/>
            <person name="Friedrich D."/>
            <person name="Gadbois L."/>
            <person name="Gearin G."/>
            <person name="Gearin C.R."/>
            <person name="Giannoukos G."/>
            <person name="Goode T."/>
            <person name="Graham J."/>
            <person name="Grandbois E."/>
            <person name="Grewal S."/>
            <person name="Gyaltsen K."/>
            <person name="Hafez N."/>
            <person name="Hagos B."/>
            <person name="Hall J."/>
            <person name="Henson C."/>
            <person name="Hollinger A."/>
            <person name="Honan T."/>
            <person name="Huard M.D."/>
            <person name="Hughes L."/>
            <person name="Hurhula B."/>
            <person name="Husby M.E."/>
            <person name="Kamat A."/>
            <person name="Kanga B."/>
            <person name="Kashin S."/>
            <person name="Khazanovich D."/>
            <person name="Kisner P."/>
            <person name="Lance K."/>
            <person name="Lara M."/>
            <person name="Lee W."/>
            <person name="Lennon N."/>
            <person name="Letendre F."/>
            <person name="LeVine R."/>
            <person name="Lipovsky A."/>
            <person name="Liu X."/>
            <person name="Liu J."/>
            <person name="Liu S."/>
            <person name="Lokyitsang T."/>
            <person name="Lokyitsang Y."/>
            <person name="Lubonja R."/>
            <person name="Lui A."/>
            <person name="MacDonald P."/>
            <person name="Magnisalis V."/>
            <person name="Maru K."/>
            <person name="Matthews C."/>
            <person name="McCusker W."/>
            <person name="McDonough S."/>
            <person name="Mehta T."/>
            <person name="Meldrim J."/>
            <person name="Meneus L."/>
            <person name="Mihai O."/>
            <person name="Mihalev A."/>
            <person name="Mihova T."/>
            <person name="Mittelman R."/>
            <person name="Mlenga V."/>
            <person name="Montmayeur A."/>
            <person name="Mulrain L."/>
            <person name="Navidi A."/>
            <person name="Naylor J."/>
            <person name="Negash T."/>
            <person name="Nguyen T."/>
            <person name="Nguyen N."/>
            <person name="Nicol R."/>
            <person name="Norbu C."/>
            <person name="Norbu N."/>
            <person name="Novod N."/>
            <person name="O'Neill B."/>
            <person name="Osman S."/>
            <person name="Markiewicz E."/>
            <person name="Oyono O.L."/>
            <person name="Patti C."/>
            <person name="Phunkhang P."/>
            <person name="Pierre F."/>
            <person name="Priest M."/>
            <person name="Raghuraman S."/>
            <person name="Rege F."/>
            <person name="Reyes R."/>
            <person name="Rise C."/>
            <person name="Rogov P."/>
            <person name="Ross K."/>
            <person name="Ryan E."/>
            <person name="Settipalli S."/>
            <person name="Shea T."/>
            <person name="Sherpa N."/>
            <person name="Shi L."/>
            <person name="Shih D."/>
            <person name="Sparrow T."/>
            <person name="Spaulding J."/>
            <person name="Stalker J."/>
            <person name="Stange-Thomann N."/>
            <person name="Stavropoulos S."/>
            <person name="Stone C."/>
            <person name="Strader C."/>
            <person name="Tesfaye S."/>
            <person name="Thomson T."/>
            <person name="Thoulutsang Y."/>
            <person name="Thoulutsang D."/>
            <person name="Topham K."/>
            <person name="Topping I."/>
            <person name="Tsamla T."/>
            <person name="Vassiliev H."/>
            <person name="Vo A."/>
            <person name="Wangchuk T."/>
            <person name="Wangdi T."/>
            <person name="Weiand M."/>
            <person name="Wilkinson J."/>
            <person name="Wilson A."/>
            <person name="Yadav S."/>
            <person name="Young G."/>
            <person name="Yu Q."/>
            <person name="Zembek L."/>
            <person name="Zhong D."/>
            <person name="Zimmer A."/>
            <person name="Zwirko Z."/>
            <person name="Jaffe D.B."/>
            <person name="Alvarez P."/>
            <person name="Brockman W."/>
            <person name="Butler J."/>
            <person name="Chin C."/>
            <person name="Gnerre S."/>
            <person name="Grabherr M."/>
            <person name="Kleber M."/>
            <person name="Mauceli E."/>
            <person name="MacCallum I."/>
        </authorList>
    </citation>
    <scope>NUCLEOTIDE SEQUENCE [LARGE SCALE GENOMIC DNA]</scope>
    <source>
        <strain evidence="13">Tucson 15081-1352.22</strain>
    </source>
</reference>
<evidence type="ECO:0000256" key="5">
    <source>
        <dbReference type="ARBA" id="ARBA00022725"/>
    </source>
</evidence>
<dbReference type="GO" id="GO:0004984">
    <property type="term" value="F:olfactory receptor activity"/>
    <property type="evidence" value="ECO:0007669"/>
    <property type="project" value="InterPro"/>
</dbReference>
<feature type="transmembrane region" description="Helical" evidence="11">
    <location>
        <begin position="81"/>
        <end position="105"/>
    </location>
</feature>
<organism evidence="12 13">
    <name type="scientific">Drosophila mojavensis</name>
    <name type="common">Fruit fly</name>
    <dbReference type="NCBI Taxonomy" id="7230"/>
    <lineage>
        <taxon>Eukaryota</taxon>
        <taxon>Metazoa</taxon>
        <taxon>Ecdysozoa</taxon>
        <taxon>Arthropoda</taxon>
        <taxon>Hexapoda</taxon>
        <taxon>Insecta</taxon>
        <taxon>Pterygota</taxon>
        <taxon>Neoptera</taxon>
        <taxon>Endopterygota</taxon>
        <taxon>Diptera</taxon>
        <taxon>Brachycera</taxon>
        <taxon>Muscomorpha</taxon>
        <taxon>Ephydroidea</taxon>
        <taxon>Drosophilidae</taxon>
        <taxon>Drosophila</taxon>
    </lineage>
</organism>
<keyword evidence="6 11" id="KW-1133">Transmembrane helix</keyword>
<evidence type="ECO:0000256" key="9">
    <source>
        <dbReference type="ARBA" id="ARBA00023224"/>
    </source>
</evidence>
<proteinExistence type="inferred from homology"/>
<comment type="subcellular location">
    <subcellularLocation>
        <location evidence="1 11">Cell membrane</location>
        <topology evidence="1 11">Multi-pass membrane protein</topology>
    </subcellularLocation>
</comment>
<dbReference type="AlphaFoldDB" id="A0A0Q9XLQ7"/>
<dbReference type="PANTHER" id="PTHR21137:SF44">
    <property type="entry name" value="ODORANT RECEPTOR 13A-RELATED"/>
    <property type="match status" value="1"/>
</dbReference>
<keyword evidence="2" id="KW-1003">Cell membrane</keyword>
<protein>
    <recommendedName>
        <fullName evidence="11">Odorant receptor</fullName>
    </recommendedName>
</protein>
<evidence type="ECO:0000256" key="3">
    <source>
        <dbReference type="ARBA" id="ARBA00022606"/>
    </source>
</evidence>
<dbReference type="PANTHER" id="PTHR21137">
    <property type="entry name" value="ODORANT RECEPTOR"/>
    <property type="match status" value="1"/>
</dbReference>
<dbReference type="GO" id="GO:0005549">
    <property type="term" value="F:odorant binding"/>
    <property type="evidence" value="ECO:0007669"/>
    <property type="project" value="InterPro"/>
</dbReference>
<keyword evidence="4 11" id="KW-0812">Transmembrane</keyword>
<accession>A0A0Q9XLQ7</accession>
<comment type="similarity">
    <text evidence="11">Belongs to the insect chemoreceptor superfamily. Heteromeric odorant receptor channel (TC 1.A.69) family.</text>
</comment>
<evidence type="ECO:0000256" key="7">
    <source>
        <dbReference type="ARBA" id="ARBA00023136"/>
    </source>
</evidence>
<comment type="subunit">
    <text evidence="10">Interacts with Orco. Complexes exist early in the endomembrane system in olfactory sensory neurons (OSNs), coupling these complexes to the conserved ciliary trafficking pathway.</text>
</comment>
<dbReference type="Pfam" id="PF02949">
    <property type="entry name" value="7tm_6"/>
    <property type="match status" value="1"/>
</dbReference>
<feature type="transmembrane region" description="Helical" evidence="11">
    <location>
        <begin position="111"/>
        <end position="129"/>
    </location>
</feature>
<keyword evidence="9 11" id="KW-0807">Transducer</keyword>
<name>A0A0Q9XLQ7_DROMO</name>
<dbReference type="GO" id="GO:0007165">
    <property type="term" value="P:signal transduction"/>
    <property type="evidence" value="ECO:0007669"/>
    <property type="project" value="UniProtKB-KW"/>
</dbReference>
<dbReference type="FunCoup" id="A0A0Q9XLQ7">
    <property type="interactions" value="31"/>
</dbReference>
<evidence type="ECO:0000256" key="10">
    <source>
        <dbReference type="ARBA" id="ARBA00038679"/>
    </source>
</evidence>
<feature type="transmembrane region" description="Helical" evidence="11">
    <location>
        <begin position="241"/>
        <end position="263"/>
    </location>
</feature>
<dbReference type="OrthoDB" id="8185860at2759"/>
<feature type="transmembrane region" description="Helical" evidence="11">
    <location>
        <begin position="340"/>
        <end position="361"/>
    </location>
</feature>
<evidence type="ECO:0000256" key="2">
    <source>
        <dbReference type="ARBA" id="ARBA00022475"/>
    </source>
</evidence>
<dbReference type="EMBL" id="CH933809">
    <property type="protein sequence ID" value="KRG06682.1"/>
    <property type="molecule type" value="Genomic_DNA"/>
</dbReference>
<evidence type="ECO:0000256" key="1">
    <source>
        <dbReference type="ARBA" id="ARBA00004651"/>
    </source>
</evidence>
<keyword evidence="5 11" id="KW-0552">Olfaction</keyword>
<feature type="transmembrane region" description="Helical" evidence="11">
    <location>
        <begin position="315"/>
        <end position="334"/>
    </location>
</feature>
<evidence type="ECO:0000313" key="13">
    <source>
        <dbReference type="Proteomes" id="UP000009192"/>
    </source>
</evidence>